<feature type="region of interest" description="Disordered" evidence="1">
    <location>
        <begin position="1"/>
        <end position="33"/>
    </location>
</feature>
<sequence length="146" mass="16758">MDSMNRMRMQSSPRPASGRSVSPKSLANGDKSDSPRKLLDLAVFWMQQLQFHLHLRRMVESSLCWRMPFWKLPKWGRIINCSIVKTMHHDDDFHALSTNADFAAFAIPAGSFKDMDSKPDQVSTQRPRDVKADVVTCPICMEAWTF</sequence>
<organism evidence="2 3">
    <name type="scientific">Sphagnum jensenii</name>
    <dbReference type="NCBI Taxonomy" id="128206"/>
    <lineage>
        <taxon>Eukaryota</taxon>
        <taxon>Viridiplantae</taxon>
        <taxon>Streptophyta</taxon>
        <taxon>Embryophyta</taxon>
        <taxon>Bryophyta</taxon>
        <taxon>Sphagnophytina</taxon>
        <taxon>Sphagnopsida</taxon>
        <taxon>Sphagnales</taxon>
        <taxon>Sphagnaceae</taxon>
        <taxon>Sphagnum</taxon>
    </lineage>
</organism>
<evidence type="ECO:0008006" key="4">
    <source>
        <dbReference type="Google" id="ProtNLM"/>
    </source>
</evidence>
<evidence type="ECO:0000256" key="1">
    <source>
        <dbReference type="SAM" id="MobiDB-lite"/>
    </source>
</evidence>
<evidence type="ECO:0000313" key="3">
    <source>
        <dbReference type="Proteomes" id="UP001497522"/>
    </source>
</evidence>
<reference evidence="2" key="1">
    <citation type="submission" date="2024-03" db="EMBL/GenBank/DDBJ databases">
        <authorList>
            <consortium name="ELIXIR-Norway"/>
            <consortium name="Elixir Norway"/>
        </authorList>
    </citation>
    <scope>NUCLEOTIDE SEQUENCE</scope>
</reference>
<protein>
    <recommendedName>
        <fullName evidence="4">RING/U-box superfamily protein</fullName>
    </recommendedName>
</protein>
<name>A0ABP1BD32_9BRYO</name>
<feature type="compositionally biased region" description="Polar residues" evidence="1">
    <location>
        <begin position="8"/>
        <end position="25"/>
    </location>
</feature>
<proteinExistence type="predicted"/>
<keyword evidence="3" id="KW-1185">Reference proteome</keyword>
<dbReference type="Proteomes" id="UP001497522">
    <property type="component" value="Chromosome 3"/>
</dbReference>
<accession>A0ABP1BD32</accession>
<gene>
    <name evidence="2" type="ORF">CSSPJE1EN2_LOCUS15651</name>
</gene>
<evidence type="ECO:0000313" key="2">
    <source>
        <dbReference type="EMBL" id="CAK9873081.1"/>
    </source>
</evidence>
<dbReference type="EMBL" id="OZ023704">
    <property type="protein sequence ID" value="CAK9873081.1"/>
    <property type="molecule type" value="Genomic_DNA"/>
</dbReference>